<dbReference type="InterPro" id="IPR003960">
    <property type="entry name" value="ATPase_AAA_CS"/>
</dbReference>
<proteinExistence type="inferred from homology"/>
<dbReference type="Gene3D" id="3.40.50.300">
    <property type="entry name" value="P-loop containing nucleotide triphosphate hydrolases"/>
    <property type="match status" value="1"/>
</dbReference>
<dbReference type="InterPro" id="IPR014851">
    <property type="entry name" value="BCS1_N"/>
</dbReference>
<comment type="catalytic activity">
    <reaction evidence="11">
        <text>ATP + H2O = ADP + phosphate + H(+)</text>
        <dbReference type="Rhea" id="RHEA:13065"/>
        <dbReference type="ChEBI" id="CHEBI:15377"/>
        <dbReference type="ChEBI" id="CHEBI:15378"/>
        <dbReference type="ChEBI" id="CHEBI:30616"/>
        <dbReference type="ChEBI" id="CHEBI:43474"/>
        <dbReference type="ChEBI" id="CHEBI:456216"/>
    </reaction>
    <physiologicalReaction direction="left-to-right" evidence="11">
        <dbReference type="Rhea" id="RHEA:13066"/>
    </physiologicalReaction>
</comment>
<dbReference type="Proteomes" id="UP000750711">
    <property type="component" value="Unassembled WGS sequence"/>
</dbReference>
<evidence type="ECO:0000256" key="7">
    <source>
        <dbReference type="ARBA" id="ARBA00022840"/>
    </source>
</evidence>
<dbReference type="Pfam" id="PF00004">
    <property type="entry name" value="AAA"/>
    <property type="match status" value="1"/>
</dbReference>
<dbReference type="PROSITE" id="PS00674">
    <property type="entry name" value="AAA"/>
    <property type="match status" value="1"/>
</dbReference>
<name>A0A9P8L6T0_9PEZI</name>
<feature type="domain" description="AAA+ ATPase" evidence="14">
    <location>
        <begin position="268"/>
        <end position="413"/>
    </location>
</feature>
<evidence type="ECO:0000256" key="3">
    <source>
        <dbReference type="ARBA" id="ARBA00022692"/>
    </source>
</evidence>
<evidence type="ECO:0000256" key="13">
    <source>
        <dbReference type="SAM" id="Phobius"/>
    </source>
</evidence>
<evidence type="ECO:0000256" key="8">
    <source>
        <dbReference type="ARBA" id="ARBA00022989"/>
    </source>
</evidence>
<dbReference type="AlphaFoldDB" id="A0A9P8L6T0"/>
<evidence type="ECO:0000313" key="17">
    <source>
        <dbReference type="Proteomes" id="UP000750711"/>
    </source>
</evidence>
<keyword evidence="5" id="KW-0999">Mitochondrion inner membrane</keyword>
<dbReference type="InterPro" id="IPR050747">
    <property type="entry name" value="Mitochondrial_chaperone_BCS1"/>
</dbReference>
<evidence type="ECO:0000256" key="11">
    <source>
        <dbReference type="ARBA" id="ARBA00048778"/>
    </source>
</evidence>
<dbReference type="InterPro" id="IPR057495">
    <property type="entry name" value="AAA_lid_BCS1"/>
</dbReference>
<sequence>MNASPPISEPEMPPNALDMLLPRHLSILKPFLKYINIEASVVVTICLSILALGTWLTLVWNHVYRQVSVWFMSSVIVNSDDELFECILAWLAEQNVTRNSRTLIARSRDSAGGYVVDSDTSNFKRSSAEVAMKYELSFGEHIFFYKRRLFLFHRDQRQGLGSPFRPGPAETVSLTCVGRSTQPIKELLTDAHARHLAKEEFLTTTRRPSPRHLRAGGGRLWSRIARRPSRPMDTVVLDPGKKAAVISDMEEYLLPTTEKWYANRGIPYRRGYLFYGPSGTGKTSFATALAGTFGIDIFVVSLLEPTLTEEDLLPLFSDLPHQCIVLLEDVDSAGLARNATRKTENDFREFSYLGTDVTRVQGISMSGLLNAIDGVASHEGRILVMTTNYPEKLDEALLRPGRIDMQIEFSMATRPQAQELFMRMYAHDETQTDLTLRAKTADGESGEEVIGRGDLEDMASKFAQLIPDHEFTPAEIQGFLLTKKNDPKRALAEVQEWGNMMMIAKGRVAALAGGSGDAPLGRSA</sequence>
<dbReference type="GO" id="GO:0016887">
    <property type="term" value="F:ATP hydrolysis activity"/>
    <property type="evidence" value="ECO:0007669"/>
    <property type="project" value="InterPro"/>
</dbReference>
<dbReference type="GO" id="GO:0005524">
    <property type="term" value="F:ATP binding"/>
    <property type="evidence" value="ECO:0007669"/>
    <property type="project" value="UniProtKB-KW"/>
</dbReference>
<evidence type="ECO:0000313" key="16">
    <source>
        <dbReference type="EMBL" id="KAH0551085.1"/>
    </source>
</evidence>
<organism evidence="16 17">
    <name type="scientific">Trichoglossum hirsutum</name>
    <dbReference type="NCBI Taxonomy" id="265104"/>
    <lineage>
        <taxon>Eukaryota</taxon>
        <taxon>Fungi</taxon>
        <taxon>Dikarya</taxon>
        <taxon>Ascomycota</taxon>
        <taxon>Pezizomycotina</taxon>
        <taxon>Geoglossomycetes</taxon>
        <taxon>Geoglossales</taxon>
        <taxon>Geoglossaceae</taxon>
        <taxon>Trichoglossum</taxon>
    </lineage>
</organism>
<protein>
    <recommendedName>
        <fullName evidence="18">P-loop containing nucleoside triphosphate hydrolase protein</fullName>
    </recommendedName>
</protein>
<dbReference type="InterPro" id="IPR027417">
    <property type="entry name" value="P-loop_NTPase"/>
</dbReference>
<keyword evidence="3 13" id="KW-0812">Transmembrane</keyword>
<evidence type="ECO:0000256" key="12">
    <source>
        <dbReference type="RuleBase" id="RU003651"/>
    </source>
</evidence>
<evidence type="ECO:0000256" key="10">
    <source>
        <dbReference type="ARBA" id="ARBA00023136"/>
    </source>
</evidence>
<keyword evidence="9" id="KW-0496">Mitochondrion</keyword>
<evidence type="ECO:0000256" key="2">
    <source>
        <dbReference type="ARBA" id="ARBA00007448"/>
    </source>
</evidence>
<keyword evidence="6" id="KW-0378">Hydrolase</keyword>
<dbReference type="InterPro" id="IPR003959">
    <property type="entry name" value="ATPase_AAA_core"/>
</dbReference>
<dbReference type="InterPro" id="IPR001270">
    <property type="entry name" value="ClpA/B"/>
</dbReference>
<feature type="domain" description="BCS1 N-terminal" evidence="15">
    <location>
        <begin position="47"/>
        <end position="235"/>
    </location>
</feature>
<dbReference type="PRINTS" id="PR00300">
    <property type="entry name" value="CLPPROTEASEA"/>
</dbReference>
<gene>
    <name evidence="16" type="ORF">GP486_007567</name>
</gene>
<feature type="transmembrane region" description="Helical" evidence="13">
    <location>
        <begin position="39"/>
        <end position="60"/>
    </location>
</feature>
<evidence type="ECO:0000259" key="15">
    <source>
        <dbReference type="SMART" id="SM01024"/>
    </source>
</evidence>
<evidence type="ECO:0008006" key="18">
    <source>
        <dbReference type="Google" id="ProtNLM"/>
    </source>
</evidence>
<evidence type="ECO:0000256" key="4">
    <source>
        <dbReference type="ARBA" id="ARBA00022741"/>
    </source>
</evidence>
<dbReference type="Pfam" id="PF08740">
    <property type="entry name" value="BCS1_N"/>
    <property type="match status" value="1"/>
</dbReference>
<dbReference type="PANTHER" id="PTHR23070">
    <property type="entry name" value="BCS1 AAA-TYPE ATPASE"/>
    <property type="match status" value="1"/>
</dbReference>
<comment type="subcellular location">
    <subcellularLocation>
        <location evidence="1">Mitochondrion inner membrane</location>
        <topology evidence="1">Single-pass membrane protein</topology>
    </subcellularLocation>
</comment>
<evidence type="ECO:0000256" key="6">
    <source>
        <dbReference type="ARBA" id="ARBA00022801"/>
    </source>
</evidence>
<dbReference type="EMBL" id="JAGHQM010002211">
    <property type="protein sequence ID" value="KAH0551085.1"/>
    <property type="molecule type" value="Genomic_DNA"/>
</dbReference>
<keyword evidence="4 12" id="KW-0547">Nucleotide-binding</keyword>
<keyword evidence="7 12" id="KW-0067">ATP-binding</keyword>
<comment type="similarity">
    <text evidence="2">Belongs to the AAA ATPase family. BCS1 subfamily.</text>
</comment>
<evidence type="ECO:0000256" key="1">
    <source>
        <dbReference type="ARBA" id="ARBA00004434"/>
    </source>
</evidence>
<evidence type="ECO:0000256" key="9">
    <source>
        <dbReference type="ARBA" id="ARBA00023128"/>
    </source>
</evidence>
<reference evidence="16" key="1">
    <citation type="submission" date="2021-03" db="EMBL/GenBank/DDBJ databases">
        <title>Comparative genomics and phylogenomic investigation of the class Geoglossomycetes provide insights into ecological specialization and systematics.</title>
        <authorList>
            <person name="Melie T."/>
            <person name="Pirro S."/>
            <person name="Miller A.N."/>
            <person name="Quandt A."/>
        </authorList>
    </citation>
    <scope>NUCLEOTIDE SEQUENCE</scope>
    <source>
        <strain evidence="16">CAQ_001_2017</strain>
    </source>
</reference>
<comment type="caution">
    <text evidence="16">The sequence shown here is derived from an EMBL/GenBank/DDBJ whole genome shotgun (WGS) entry which is preliminary data.</text>
</comment>
<dbReference type="GO" id="GO:0005743">
    <property type="term" value="C:mitochondrial inner membrane"/>
    <property type="evidence" value="ECO:0007669"/>
    <property type="project" value="UniProtKB-SubCell"/>
</dbReference>
<keyword evidence="8 13" id="KW-1133">Transmembrane helix</keyword>
<accession>A0A9P8L6T0</accession>
<dbReference type="SMART" id="SM01024">
    <property type="entry name" value="BCS1_N"/>
    <property type="match status" value="1"/>
</dbReference>
<dbReference type="SMART" id="SM00382">
    <property type="entry name" value="AAA"/>
    <property type="match status" value="1"/>
</dbReference>
<evidence type="ECO:0000259" key="14">
    <source>
        <dbReference type="SMART" id="SM00382"/>
    </source>
</evidence>
<keyword evidence="10 13" id="KW-0472">Membrane</keyword>
<dbReference type="InterPro" id="IPR003593">
    <property type="entry name" value="AAA+_ATPase"/>
</dbReference>
<keyword evidence="17" id="KW-1185">Reference proteome</keyword>
<evidence type="ECO:0000256" key="5">
    <source>
        <dbReference type="ARBA" id="ARBA00022792"/>
    </source>
</evidence>
<dbReference type="SUPFAM" id="SSF52540">
    <property type="entry name" value="P-loop containing nucleoside triphosphate hydrolases"/>
    <property type="match status" value="1"/>
</dbReference>
<dbReference type="Pfam" id="PF25426">
    <property type="entry name" value="AAA_lid_BCS1"/>
    <property type="match status" value="1"/>
</dbReference>